<keyword evidence="2" id="KW-1185">Reference proteome</keyword>
<dbReference type="EMBL" id="BMGL01000008">
    <property type="protein sequence ID" value="GGE15716.1"/>
    <property type="molecule type" value="Genomic_DNA"/>
</dbReference>
<reference evidence="1 2" key="1">
    <citation type="journal article" date="2014" name="Int. J. Syst. Evol. Microbiol.">
        <title>Complete genome sequence of Corynebacterium casei LMG S-19264T (=DSM 44701T), isolated from a smear-ripened cheese.</title>
        <authorList>
            <consortium name="US DOE Joint Genome Institute (JGI-PGF)"/>
            <person name="Walter F."/>
            <person name="Albersmeier A."/>
            <person name="Kalinowski J."/>
            <person name="Ruckert C."/>
        </authorList>
    </citation>
    <scope>NUCLEOTIDE SEQUENCE [LARGE SCALE GENOMIC DNA]</scope>
    <source>
        <strain evidence="1 2">CGMCC 1.12925</strain>
    </source>
</reference>
<protein>
    <submittedName>
        <fullName evidence="1">Uncharacterized protein</fullName>
    </submittedName>
</protein>
<accession>A0A917EAR6</accession>
<dbReference type="AlphaFoldDB" id="A0A917EAR6"/>
<dbReference type="Proteomes" id="UP000599688">
    <property type="component" value="Unassembled WGS sequence"/>
</dbReference>
<dbReference type="RefSeq" id="WP_188406330.1">
    <property type="nucleotide sequence ID" value="NZ_BMGL01000008.1"/>
</dbReference>
<proteinExistence type="predicted"/>
<name>A0A917EAR6_9FLAO</name>
<sequence>MKTLVYLASGAIKKKYYSMPFEAMYFIDYNAGLRKNYPDEPTHIRFIGKDALLSIDRLKRDNVRIDCLVVINEGLFDGGGVYPLFSDFLMGYLYPLLKDQFTLITDLNPYKTTIYKSISRLDWAIEKTCELFPGDKNYINPRIFTTYASENGAFGQVFKIRKVNLQTVFQIKNNQIKVKLIHGSIWSDADDLDYIGIKLSNDGVRLPSRENRNFQTSSEFFSAKTNVHNLNNKSVEEILQDAESIRAEVLGLTTWGAGDYEDVFNLLENHQCTQVKEVRFYHLNKNDFAGIYKSYADQIIAAYPNFFTDIIQSDAYNNQYLSVIKMGYSSLMQKLCAEITQALKADEDFRFSEIKIDSNELRVKSRTNNQFIQGLLQTVMKLNN</sequence>
<organism evidence="1 2">
    <name type="scientific">Psychroflexus salis</name>
    <dbReference type="NCBI Taxonomy" id="1526574"/>
    <lineage>
        <taxon>Bacteria</taxon>
        <taxon>Pseudomonadati</taxon>
        <taxon>Bacteroidota</taxon>
        <taxon>Flavobacteriia</taxon>
        <taxon>Flavobacteriales</taxon>
        <taxon>Flavobacteriaceae</taxon>
        <taxon>Psychroflexus</taxon>
    </lineage>
</organism>
<gene>
    <name evidence="1" type="ORF">GCM10010831_16280</name>
</gene>
<comment type="caution">
    <text evidence="1">The sequence shown here is derived from an EMBL/GenBank/DDBJ whole genome shotgun (WGS) entry which is preliminary data.</text>
</comment>
<evidence type="ECO:0000313" key="2">
    <source>
        <dbReference type="Proteomes" id="UP000599688"/>
    </source>
</evidence>
<evidence type="ECO:0000313" key="1">
    <source>
        <dbReference type="EMBL" id="GGE15716.1"/>
    </source>
</evidence>